<name>A0A7J9S2J1_METMI</name>
<dbReference type="EMBL" id="JACHEC010000001">
    <property type="protein sequence ID" value="MBB6401007.1"/>
    <property type="molecule type" value="Genomic_DNA"/>
</dbReference>
<dbReference type="InterPro" id="IPR054315">
    <property type="entry name" value="T26-6p_Ig-like_dom_1"/>
</dbReference>
<evidence type="ECO:0000256" key="1">
    <source>
        <dbReference type="SAM" id="MobiDB-lite"/>
    </source>
</evidence>
<dbReference type="Gene3D" id="2.60.40.2050">
    <property type="match status" value="1"/>
</dbReference>
<gene>
    <name evidence="5" type="ORF">HNP92_000292</name>
</gene>
<feature type="domain" description="T26-6p second immunoglobulin-like" evidence="4">
    <location>
        <begin position="366"/>
        <end position="501"/>
    </location>
</feature>
<keyword evidence="2" id="KW-0472">Membrane</keyword>
<sequence>MKLQTKSLFILFLVLISPFSVFADGMTYDPDDGGSTYDDDSYYSVPDDEVNIFTKLTDWIFGVDNSIDTPDNTTTDDTPSDIVFNGTQNETEQSSAEAVMGDKEEAIIEASNSTQRILDEIKSDMVSYYCVGYEVGGLVQEVINAPDKIGGFSVFPVRITVKTPSIDSMFPEEVIDYGDDQYTIDVKGHTEINSVTFKVMQGGTVVSKYELLNLNLVSENQQHTFDAILKVPDDYASEVAVMVQGGNLDLNDLNALVTADVESFEIYTEVDHNLVVWKENAEYARWDLEEHEEDEEKPSRWDHDGDGDKIPSGDDEPWKNTSYISYRHTTSATQSILDGIVDHKGKEGGLGSEYRDQYDDEMFAFKADANGATSNIVMTIKSSMIHELNNPAGYSVTIIGYPEYFDTYSTDMKIQNVSYRLVAINYHADGTSTISTDSKSDGILPDLSRVGVINTILDYNSDGDTVAIYPFLLVSGRVYQTEDNPDRSFPVWAISKPRITIRSNYVFVITDHSKLIDSFLADGDFTESEKEQTEAMLEGDVADYLSKIAELESNRDFADDTDSKNAYQKAIDYYQKAIDSLTAISLTNTDSIIEGKNKAWYYESQAKDWVQIAELYYYGLDDQALTLASTTEEANSDSDFGLIGAISGDLIPAVITDNWLGILIVLAGVVVVFGGDIDLKSMKSGAKKVSSKMGKIKFPKK</sequence>
<evidence type="ECO:0000259" key="3">
    <source>
        <dbReference type="Pfam" id="PF22092"/>
    </source>
</evidence>
<feature type="transmembrane region" description="Helical" evidence="2">
    <location>
        <begin position="659"/>
        <end position="679"/>
    </location>
</feature>
<dbReference type="Pfam" id="PF22265">
    <property type="entry name" value="T26-6p_Ig-like_dom_2"/>
    <property type="match status" value="1"/>
</dbReference>
<evidence type="ECO:0000256" key="2">
    <source>
        <dbReference type="SAM" id="Phobius"/>
    </source>
</evidence>
<keyword evidence="2" id="KW-0812">Transmembrane</keyword>
<evidence type="ECO:0000313" key="5">
    <source>
        <dbReference type="EMBL" id="MBB6401007.1"/>
    </source>
</evidence>
<feature type="compositionally biased region" description="Basic and acidic residues" evidence="1">
    <location>
        <begin position="297"/>
        <end position="318"/>
    </location>
</feature>
<organism evidence="5 6">
    <name type="scientific">Methanococcus maripaludis</name>
    <name type="common">Methanococcus deltae</name>
    <dbReference type="NCBI Taxonomy" id="39152"/>
    <lineage>
        <taxon>Archaea</taxon>
        <taxon>Methanobacteriati</taxon>
        <taxon>Methanobacteriota</taxon>
        <taxon>Methanomada group</taxon>
        <taxon>Methanococci</taxon>
        <taxon>Methanococcales</taxon>
        <taxon>Methanococcaceae</taxon>
        <taxon>Methanococcus</taxon>
    </lineage>
</organism>
<comment type="caution">
    <text evidence="5">The sequence shown here is derived from an EMBL/GenBank/DDBJ whole genome shotgun (WGS) entry which is preliminary data.</text>
</comment>
<dbReference type="RefSeq" id="WP_184229503.1">
    <property type="nucleotide sequence ID" value="NZ_JACHEC010000001.1"/>
</dbReference>
<keyword evidence="2" id="KW-1133">Transmembrane helix</keyword>
<dbReference type="InterPro" id="IPR054316">
    <property type="entry name" value="T26-6p_Ig-like_dom_2"/>
</dbReference>
<feature type="region of interest" description="Disordered" evidence="1">
    <location>
        <begin position="289"/>
        <end position="318"/>
    </location>
</feature>
<proteinExistence type="predicted"/>
<feature type="domain" description="T26-6p immunoglobulin-like" evidence="3">
    <location>
        <begin position="142"/>
        <end position="278"/>
    </location>
</feature>
<dbReference type="AlphaFoldDB" id="A0A7J9S2J1"/>
<reference evidence="5 6" key="1">
    <citation type="submission" date="2020-08" db="EMBL/GenBank/DDBJ databases">
        <title>Genomic Encyclopedia of Type Strains, Phase IV (KMG-V): Genome sequencing to study the core and pangenomes of soil and plant-associated prokaryotes.</title>
        <authorList>
            <person name="Whitman W."/>
        </authorList>
    </citation>
    <scope>NUCLEOTIDE SEQUENCE [LARGE SCALE GENOMIC DNA]</scope>
    <source>
        <strain evidence="5 6">C11</strain>
    </source>
</reference>
<accession>A0A7J9S2J1</accession>
<evidence type="ECO:0000313" key="6">
    <source>
        <dbReference type="Proteomes" id="UP000536195"/>
    </source>
</evidence>
<dbReference type="Pfam" id="PF22092">
    <property type="entry name" value="T26-6p_Ig-like_dom"/>
    <property type="match status" value="1"/>
</dbReference>
<protein>
    <submittedName>
        <fullName evidence="5">Uncharacterized protein</fullName>
    </submittedName>
</protein>
<dbReference type="InterPro" id="IPR043114">
    <property type="entry name" value="T26-6p_C_sf"/>
</dbReference>
<evidence type="ECO:0000259" key="4">
    <source>
        <dbReference type="Pfam" id="PF22265"/>
    </source>
</evidence>
<dbReference type="Proteomes" id="UP000536195">
    <property type="component" value="Unassembled WGS sequence"/>
</dbReference>
<dbReference type="Gene3D" id="1.20.120.870">
    <property type="entry name" value="pT26-6p, five-helical bundle domain"/>
    <property type="match status" value="1"/>
</dbReference>